<evidence type="ECO:0000259" key="2">
    <source>
        <dbReference type="PROSITE" id="PS51109"/>
    </source>
</evidence>
<dbReference type="InterPro" id="IPR007391">
    <property type="entry name" value="Vancomycin_resist_VanW"/>
</dbReference>
<dbReference type="STRING" id="1121919.SAMN02745975_02641"/>
<dbReference type="EMBL" id="FQZV01000036">
    <property type="protein sequence ID" value="SHJ69135.1"/>
    <property type="molecule type" value="Genomic_DNA"/>
</dbReference>
<dbReference type="PANTHER" id="PTHR35788">
    <property type="entry name" value="EXPORTED PROTEIN-RELATED"/>
    <property type="match status" value="1"/>
</dbReference>
<dbReference type="SMART" id="SM01208">
    <property type="entry name" value="G5"/>
    <property type="match status" value="1"/>
</dbReference>
<dbReference type="Pfam" id="PF04294">
    <property type="entry name" value="VanW"/>
    <property type="match status" value="1"/>
</dbReference>
<dbReference type="Gene3D" id="2.20.230.10">
    <property type="entry name" value="Resuscitation-promoting factor rpfb"/>
    <property type="match status" value="1"/>
</dbReference>
<dbReference type="Proteomes" id="UP000184536">
    <property type="component" value="Unassembled WGS sequence"/>
</dbReference>
<dbReference type="Pfam" id="PF12229">
    <property type="entry name" value="PG_binding_4"/>
    <property type="match status" value="1"/>
</dbReference>
<keyword evidence="1" id="KW-0732">Signal</keyword>
<dbReference type="InterPro" id="IPR011098">
    <property type="entry name" value="G5_dom"/>
</dbReference>
<gene>
    <name evidence="3" type="ORF">SAMN02745975_02641</name>
</gene>
<dbReference type="PANTHER" id="PTHR35788:SF1">
    <property type="entry name" value="EXPORTED PROTEIN"/>
    <property type="match status" value="1"/>
</dbReference>
<organism evidence="3 4">
    <name type="scientific">Geosporobacter subterraneus DSM 17957</name>
    <dbReference type="NCBI Taxonomy" id="1121919"/>
    <lineage>
        <taxon>Bacteria</taxon>
        <taxon>Bacillati</taxon>
        <taxon>Bacillota</taxon>
        <taxon>Clostridia</taxon>
        <taxon>Peptostreptococcales</taxon>
        <taxon>Thermotaleaceae</taxon>
        <taxon>Geosporobacter</taxon>
    </lineage>
</organism>
<keyword evidence="4" id="KW-1185">Reference proteome</keyword>
<accession>A0A1M6LDH2</accession>
<feature type="domain" description="G5" evidence="2">
    <location>
        <begin position="376"/>
        <end position="455"/>
    </location>
</feature>
<sequence length="462" mass="51628">MIKIVSKKNILLLILILCVSLAIPAYGYSIETIGRMSTVLPRNVWIEELHLGGMTLEDVEKAIDEKIETQLNKKIMIIFEGVPENQQREFTLDQLGFAFDTEDIKAQIGAILDNEMGLLSRFSQYRSIEEKGERFTITYSFDEDLFKEAMKTFDDSTLTKPKDARFVYQEGKIIIQEGTTGFAFDREKLAAEIMENALKEENSTFYLTLKEVQPQISGDMLRQQGVQEKVASFTTTFDAGKVERSSNIRLAASFIDGKVLAPGEVFSFNEVVGKRTTARGFKEAGIYVNGRLDTGVGGGICQVSTTLYNAVLMADLQVVERSSHSLTVPYVPLSRDAAIDWGSKDLKFKNNTDAYIYIRAAAGKNSVTFDLFSTKTGKEVKLTSTVLSKTEPTTKYEEDAALEMGKEVVKEKGQIGYRSQLVKTVYQDGKVVRSEVVSTDRYLAAPKIIKIGIKELEQTKPE</sequence>
<dbReference type="RefSeq" id="WP_110941731.1">
    <property type="nucleotide sequence ID" value="NZ_FQZV01000036.1"/>
</dbReference>
<dbReference type="InterPro" id="IPR052913">
    <property type="entry name" value="Glycopeptide_resist_protein"/>
</dbReference>
<evidence type="ECO:0000256" key="1">
    <source>
        <dbReference type="ARBA" id="ARBA00022729"/>
    </source>
</evidence>
<protein>
    <submittedName>
        <fullName evidence="3">Vancomycin resistance protein YoaR, contains peptidoglycan-binding and VanW domains</fullName>
    </submittedName>
</protein>
<dbReference type="InterPro" id="IPR022029">
    <property type="entry name" value="YoaR-like_PG-bd"/>
</dbReference>
<dbReference type="PROSITE" id="PS51109">
    <property type="entry name" value="G5"/>
    <property type="match status" value="1"/>
</dbReference>
<proteinExistence type="predicted"/>
<dbReference type="AlphaFoldDB" id="A0A1M6LDH2"/>
<name>A0A1M6LDH2_9FIRM</name>
<evidence type="ECO:0000313" key="3">
    <source>
        <dbReference type="EMBL" id="SHJ69135.1"/>
    </source>
</evidence>
<reference evidence="4" key="1">
    <citation type="submission" date="2016-11" db="EMBL/GenBank/DDBJ databases">
        <authorList>
            <person name="Varghese N."/>
            <person name="Submissions S."/>
        </authorList>
    </citation>
    <scope>NUCLEOTIDE SEQUENCE [LARGE SCALE GENOMIC DNA]</scope>
    <source>
        <strain evidence="4">DSM 17957</strain>
    </source>
</reference>
<dbReference type="OrthoDB" id="9797191at2"/>
<dbReference type="Pfam" id="PF07501">
    <property type="entry name" value="G5"/>
    <property type="match status" value="1"/>
</dbReference>
<evidence type="ECO:0000313" key="4">
    <source>
        <dbReference type="Proteomes" id="UP000184536"/>
    </source>
</evidence>